<feature type="transmembrane region" description="Helical" evidence="1">
    <location>
        <begin position="12"/>
        <end position="41"/>
    </location>
</feature>
<name>A0A839AN79_9FLAO</name>
<dbReference type="PROSITE" id="PS51257">
    <property type="entry name" value="PROKAR_LIPOPROTEIN"/>
    <property type="match status" value="1"/>
</dbReference>
<sequence>MEKEQLPNSTIIIILGVLSILGSCCFGGALGLIMGITALILAKKAKNTYNETPELYEGLSNVNTGKILAIIGIILSLIIIAMVIFIGMYFGWDVISNPELLNERLEDMQ</sequence>
<feature type="transmembrane region" description="Helical" evidence="1">
    <location>
        <begin position="67"/>
        <end position="92"/>
    </location>
</feature>
<keyword evidence="1" id="KW-0812">Transmembrane</keyword>
<reference evidence="2 3" key="1">
    <citation type="submission" date="2020-07" db="EMBL/GenBank/DDBJ databases">
        <title>Bacterium isolated from marine sediment.</title>
        <authorList>
            <person name="Shang D."/>
            <person name="Du Z.-J."/>
        </authorList>
    </citation>
    <scope>NUCLEOTIDE SEQUENCE [LARGE SCALE GENOMIC DNA]</scope>
    <source>
        <strain evidence="2 3">S7007</strain>
    </source>
</reference>
<keyword evidence="1" id="KW-1133">Transmembrane helix</keyword>
<dbReference type="Proteomes" id="UP000563906">
    <property type="component" value="Unassembled WGS sequence"/>
</dbReference>
<gene>
    <name evidence="2" type="ORF">H3Z83_01450</name>
</gene>
<evidence type="ECO:0000313" key="3">
    <source>
        <dbReference type="Proteomes" id="UP000563906"/>
    </source>
</evidence>
<dbReference type="RefSeq" id="WP_182123703.1">
    <property type="nucleotide sequence ID" value="NZ_JACGLS010000001.1"/>
</dbReference>
<protein>
    <submittedName>
        <fullName evidence="2">DUF4190 domain-containing protein</fullName>
    </submittedName>
</protein>
<keyword evidence="1" id="KW-0472">Membrane</keyword>
<dbReference type="AlphaFoldDB" id="A0A839AN79"/>
<dbReference type="NCBIfam" id="NF040945">
    <property type="entry name" value="CCC_membrane"/>
    <property type="match status" value="1"/>
</dbReference>
<comment type="caution">
    <text evidence="2">The sequence shown here is derived from an EMBL/GenBank/DDBJ whole genome shotgun (WGS) entry which is preliminary data.</text>
</comment>
<evidence type="ECO:0000313" key="2">
    <source>
        <dbReference type="EMBL" id="MBA6155191.1"/>
    </source>
</evidence>
<dbReference type="Pfam" id="PF07666">
    <property type="entry name" value="MpPF26"/>
    <property type="match status" value="1"/>
</dbReference>
<accession>A0A839AN79</accession>
<organism evidence="2 3">
    <name type="scientific">Tenacibaculum pelagium</name>
    <dbReference type="NCBI Taxonomy" id="2759527"/>
    <lineage>
        <taxon>Bacteria</taxon>
        <taxon>Pseudomonadati</taxon>
        <taxon>Bacteroidota</taxon>
        <taxon>Flavobacteriia</taxon>
        <taxon>Flavobacteriales</taxon>
        <taxon>Flavobacteriaceae</taxon>
        <taxon>Tenacibaculum</taxon>
    </lineage>
</organism>
<keyword evidence="3" id="KW-1185">Reference proteome</keyword>
<evidence type="ECO:0000256" key="1">
    <source>
        <dbReference type="SAM" id="Phobius"/>
    </source>
</evidence>
<dbReference type="EMBL" id="JACGLS010000001">
    <property type="protein sequence ID" value="MBA6155191.1"/>
    <property type="molecule type" value="Genomic_DNA"/>
</dbReference>
<proteinExistence type="predicted"/>
<dbReference type="InterPro" id="IPR011655">
    <property type="entry name" value="MpPF26"/>
</dbReference>